<dbReference type="Pfam" id="PF14322">
    <property type="entry name" value="SusD-like_3"/>
    <property type="match status" value="1"/>
</dbReference>
<evidence type="ECO:0000259" key="6">
    <source>
        <dbReference type="Pfam" id="PF07980"/>
    </source>
</evidence>
<dbReference type="SUPFAM" id="SSF48452">
    <property type="entry name" value="TPR-like"/>
    <property type="match status" value="1"/>
</dbReference>
<dbReference type="Gene3D" id="1.25.40.390">
    <property type="match status" value="1"/>
</dbReference>
<dbReference type="PROSITE" id="PS51257">
    <property type="entry name" value="PROKAR_LIPOPROTEIN"/>
    <property type="match status" value="1"/>
</dbReference>
<dbReference type="InterPro" id="IPR033985">
    <property type="entry name" value="SusD-like_N"/>
</dbReference>
<feature type="domain" description="SusD-like N-terminal" evidence="7">
    <location>
        <begin position="23"/>
        <end position="219"/>
    </location>
</feature>
<dbReference type="EMBL" id="RXOC01000007">
    <property type="protein sequence ID" value="RXF69338.1"/>
    <property type="molecule type" value="Genomic_DNA"/>
</dbReference>
<dbReference type="AlphaFoldDB" id="A0A4Q0M869"/>
<dbReference type="Pfam" id="PF07980">
    <property type="entry name" value="SusD_RagB"/>
    <property type="match status" value="1"/>
</dbReference>
<dbReference type="Proteomes" id="UP000290848">
    <property type="component" value="Unassembled WGS sequence"/>
</dbReference>
<dbReference type="InterPro" id="IPR011990">
    <property type="entry name" value="TPR-like_helical_dom_sf"/>
</dbReference>
<evidence type="ECO:0000256" key="3">
    <source>
        <dbReference type="ARBA" id="ARBA00022729"/>
    </source>
</evidence>
<gene>
    <name evidence="8" type="ORF">EKH83_11660</name>
</gene>
<protein>
    <submittedName>
        <fullName evidence="8">RagB/SusD family nutrient uptake outer membrane protein</fullName>
    </submittedName>
</protein>
<reference evidence="8 9" key="1">
    <citation type="submission" date="2018-12" db="EMBL/GenBank/DDBJ databases">
        <title>The Draft Genome Sequence of the Soil Bacterium Pedobacter tournemirensis R1.</title>
        <authorList>
            <person name="He J."/>
        </authorList>
    </citation>
    <scope>NUCLEOTIDE SEQUENCE [LARGE SCALE GENOMIC DNA]</scope>
    <source>
        <strain evidence="8 9">R1</strain>
    </source>
</reference>
<keyword evidence="4" id="KW-0472">Membrane</keyword>
<keyword evidence="5" id="KW-0998">Cell outer membrane</keyword>
<sequence>MALKLKNIVAVLVIAVFASCTKDWLDVTSSSQIKAEDQFKSEAGFKDALLGAYIGMTDKSLYSRDLTWNIVDLLAQQYAALPNTGGSNSGTYSDVQKFNYRTALSMPQVDAMWNKQYNVIANINIELSYIEKNRGVLQSLNYTLIKGELLGMRAFLHFDLLRLYGYGNLSGRQDVAGKLAPPYVTEFTKAMTQQLSYAETFALLNKDITDALELLKQDPAYKEAGRPADYYSGVNGDGFYDKRQQRMNYYAVKALEARVLLWQGGQDNMNKARAAAEEVINNSPARLVTSPASLSRDRVLSAEHLFGLNVTAFIDIVNPFLNANNVTDAGKKNSLYLSQSTAEQIYETSNINIGLADFRYNTLLQSQSAGRVPMKLWQVFSTTDVYNIMPLIRLPEMYYIAAEAYGKSSNTGKAVEYLNTVRRSRGILEDIPLNADQQRVFSELDKEYRKEFISEGQLFFYYKRLGKTTFPNLPSTITANDRIYVLPYPDSEFEFGRVQ</sequence>
<accession>A0A4Q0M869</accession>
<evidence type="ECO:0000256" key="2">
    <source>
        <dbReference type="ARBA" id="ARBA00006275"/>
    </source>
</evidence>
<comment type="caution">
    <text evidence="8">The sequence shown here is derived from an EMBL/GenBank/DDBJ whole genome shotgun (WGS) entry which is preliminary data.</text>
</comment>
<evidence type="ECO:0000259" key="7">
    <source>
        <dbReference type="Pfam" id="PF14322"/>
    </source>
</evidence>
<evidence type="ECO:0000256" key="5">
    <source>
        <dbReference type="ARBA" id="ARBA00023237"/>
    </source>
</evidence>
<name>A0A4Q0M869_9SPHI</name>
<evidence type="ECO:0000313" key="9">
    <source>
        <dbReference type="Proteomes" id="UP000290848"/>
    </source>
</evidence>
<proteinExistence type="inferred from homology"/>
<evidence type="ECO:0000256" key="1">
    <source>
        <dbReference type="ARBA" id="ARBA00004442"/>
    </source>
</evidence>
<feature type="domain" description="RagB/SusD" evidence="6">
    <location>
        <begin position="388"/>
        <end position="465"/>
    </location>
</feature>
<dbReference type="GO" id="GO:0009279">
    <property type="term" value="C:cell outer membrane"/>
    <property type="evidence" value="ECO:0007669"/>
    <property type="project" value="UniProtKB-SubCell"/>
</dbReference>
<dbReference type="InterPro" id="IPR012944">
    <property type="entry name" value="SusD_RagB_dom"/>
</dbReference>
<evidence type="ECO:0000256" key="4">
    <source>
        <dbReference type="ARBA" id="ARBA00023136"/>
    </source>
</evidence>
<comment type="similarity">
    <text evidence="2">Belongs to the SusD family.</text>
</comment>
<organism evidence="8 9">
    <name type="scientific">Arcticibacter tournemirensis</name>
    <dbReference type="NCBI Taxonomy" id="699437"/>
    <lineage>
        <taxon>Bacteria</taxon>
        <taxon>Pseudomonadati</taxon>
        <taxon>Bacteroidota</taxon>
        <taxon>Sphingobacteriia</taxon>
        <taxon>Sphingobacteriales</taxon>
        <taxon>Sphingobacteriaceae</taxon>
        <taxon>Arcticibacter</taxon>
    </lineage>
</organism>
<evidence type="ECO:0000313" key="8">
    <source>
        <dbReference type="EMBL" id="RXF69338.1"/>
    </source>
</evidence>
<comment type="subcellular location">
    <subcellularLocation>
        <location evidence="1">Cell outer membrane</location>
    </subcellularLocation>
</comment>
<keyword evidence="3" id="KW-0732">Signal</keyword>